<feature type="domain" description="RDD" evidence="6">
    <location>
        <begin position="18"/>
        <end position="143"/>
    </location>
</feature>
<evidence type="ECO:0000256" key="3">
    <source>
        <dbReference type="ARBA" id="ARBA00022989"/>
    </source>
</evidence>
<dbReference type="InterPro" id="IPR010432">
    <property type="entry name" value="RDD"/>
</dbReference>
<organism evidence="7">
    <name type="scientific">Roseihalotalea indica</name>
    <dbReference type="NCBI Taxonomy" id="2867963"/>
    <lineage>
        <taxon>Bacteria</taxon>
        <taxon>Pseudomonadati</taxon>
        <taxon>Bacteroidota</taxon>
        <taxon>Cytophagia</taxon>
        <taxon>Cytophagales</taxon>
        <taxon>Catalimonadaceae</taxon>
        <taxon>Roseihalotalea</taxon>
    </lineage>
</organism>
<dbReference type="PANTHER" id="PTHR38480:SF1">
    <property type="entry name" value="SLR0254 PROTEIN"/>
    <property type="match status" value="1"/>
</dbReference>
<evidence type="ECO:0000256" key="2">
    <source>
        <dbReference type="ARBA" id="ARBA00022692"/>
    </source>
</evidence>
<comment type="subcellular location">
    <subcellularLocation>
        <location evidence="1">Membrane</location>
        <topology evidence="1">Multi-pass membrane protein</topology>
    </subcellularLocation>
</comment>
<gene>
    <name evidence="7" type="ORF">K4G66_10430</name>
</gene>
<evidence type="ECO:0000256" key="4">
    <source>
        <dbReference type="ARBA" id="ARBA00023136"/>
    </source>
</evidence>
<evidence type="ECO:0000256" key="1">
    <source>
        <dbReference type="ARBA" id="ARBA00004141"/>
    </source>
</evidence>
<protein>
    <submittedName>
        <fullName evidence="7">RDD family protein</fullName>
    </submittedName>
</protein>
<feature type="transmembrane region" description="Helical" evidence="5">
    <location>
        <begin position="56"/>
        <end position="78"/>
    </location>
</feature>
<keyword evidence="4 5" id="KW-0472">Membrane</keyword>
<dbReference type="GO" id="GO:0016020">
    <property type="term" value="C:membrane"/>
    <property type="evidence" value="ECO:0007669"/>
    <property type="project" value="UniProtKB-SubCell"/>
</dbReference>
<accession>A0AA49JHI7</accession>
<proteinExistence type="predicted"/>
<dbReference type="Pfam" id="PF06271">
    <property type="entry name" value="RDD"/>
    <property type="match status" value="1"/>
</dbReference>
<feature type="transmembrane region" description="Helical" evidence="5">
    <location>
        <begin position="25"/>
        <end position="50"/>
    </location>
</feature>
<reference evidence="7" key="1">
    <citation type="journal article" date="2023" name="Comput. Struct. Biotechnol. J.">
        <title>Discovery of a novel marine Bacteroidetes with a rich repertoire of carbohydrate-active enzymes.</title>
        <authorList>
            <person name="Chen B."/>
            <person name="Liu G."/>
            <person name="Chen Q."/>
            <person name="Wang H."/>
            <person name="Liu L."/>
            <person name="Tang K."/>
        </authorList>
    </citation>
    <scope>NUCLEOTIDE SEQUENCE</scope>
    <source>
        <strain evidence="7">TK19036</strain>
    </source>
</reference>
<evidence type="ECO:0000256" key="5">
    <source>
        <dbReference type="SAM" id="Phobius"/>
    </source>
</evidence>
<reference evidence="7" key="2">
    <citation type="journal article" date="2024" name="Antonie Van Leeuwenhoek">
        <title>Roseihalotalea indica gen. nov., sp. nov., a halophilic Bacteroidetes from mesopelagic Southwest Indian Ocean with higher carbohydrate metabolic potential.</title>
        <authorList>
            <person name="Chen B."/>
            <person name="Zhang M."/>
            <person name="Lin D."/>
            <person name="Ye J."/>
            <person name="Tang K."/>
        </authorList>
    </citation>
    <scope>NUCLEOTIDE SEQUENCE</scope>
    <source>
        <strain evidence="7">TK19036</strain>
    </source>
</reference>
<name>A0AA49JHI7_9BACT</name>
<dbReference type="PANTHER" id="PTHR38480">
    <property type="entry name" value="SLR0254 PROTEIN"/>
    <property type="match status" value="1"/>
</dbReference>
<dbReference type="EMBL" id="CP120682">
    <property type="protein sequence ID" value="WKN39114.1"/>
    <property type="molecule type" value="Genomic_DNA"/>
</dbReference>
<keyword evidence="2 5" id="KW-0812">Transmembrane</keyword>
<sequence>MQSIKIQTTQNVTIEYTLAGLGNRILAYLIDSLILGVYAIAAVLLFSYLSPSGEPPVALLIVLFLPIFLYHLLCEMLLNGQSLGKRQMNIKVVKLDGSPPGFGAYLLRWLLRPIDISIFSGGIAILSIAISQNDQRLGDLAAGTTVVKTKGEKPLSVFTVDEDYEAQFPQVVNLSDQDIETVLRVITTYRETGHTAPVEATARKIEELLDIKSDLRPLQFLYTIVRDYKHITAK</sequence>
<evidence type="ECO:0000259" key="6">
    <source>
        <dbReference type="Pfam" id="PF06271"/>
    </source>
</evidence>
<keyword evidence="3 5" id="KW-1133">Transmembrane helix</keyword>
<dbReference type="AlphaFoldDB" id="A0AA49JHI7"/>
<evidence type="ECO:0000313" key="7">
    <source>
        <dbReference type="EMBL" id="WKN39114.1"/>
    </source>
</evidence>